<proteinExistence type="predicted"/>
<sequence>MSGLNVLIFKSHRLEFFSDTALPFTADVYWSATVMIIEWPDDVLVGHYGEGATVVSVAPALGSKPPRLYSRKRSVSFFKAGEVRAHGAHDGPPDLCLPPMSRPTNM</sequence>
<dbReference type="AlphaFoldDB" id="W4GX71"/>
<name>W4GX71_APHAT</name>
<protein>
    <submittedName>
        <fullName evidence="1">Uncharacterized protein</fullName>
    </submittedName>
</protein>
<dbReference type="VEuPathDB" id="FungiDB:H257_04227"/>
<evidence type="ECO:0000313" key="1">
    <source>
        <dbReference type="EMBL" id="ETV83513.1"/>
    </source>
</evidence>
<dbReference type="EMBL" id="KI913120">
    <property type="protein sequence ID" value="ETV83513.1"/>
    <property type="molecule type" value="Genomic_DNA"/>
</dbReference>
<organism evidence="1">
    <name type="scientific">Aphanomyces astaci</name>
    <name type="common">Crayfish plague agent</name>
    <dbReference type="NCBI Taxonomy" id="112090"/>
    <lineage>
        <taxon>Eukaryota</taxon>
        <taxon>Sar</taxon>
        <taxon>Stramenopiles</taxon>
        <taxon>Oomycota</taxon>
        <taxon>Saprolegniomycetes</taxon>
        <taxon>Saprolegniales</taxon>
        <taxon>Verrucalvaceae</taxon>
        <taxon>Aphanomyces</taxon>
    </lineage>
</organism>
<accession>W4GX71</accession>
<gene>
    <name evidence="1" type="ORF">H257_04227</name>
</gene>
<dbReference type="GeneID" id="20806223"/>
<dbReference type="RefSeq" id="XP_009826943.1">
    <property type="nucleotide sequence ID" value="XM_009828641.1"/>
</dbReference>
<reference evidence="1" key="1">
    <citation type="submission" date="2013-12" db="EMBL/GenBank/DDBJ databases">
        <title>The Genome Sequence of Aphanomyces astaci APO3.</title>
        <authorList>
            <consortium name="The Broad Institute Genomics Platform"/>
            <person name="Russ C."/>
            <person name="Tyler B."/>
            <person name="van West P."/>
            <person name="Dieguez-Uribeondo J."/>
            <person name="Young S.K."/>
            <person name="Zeng Q."/>
            <person name="Gargeya S."/>
            <person name="Fitzgerald M."/>
            <person name="Abouelleil A."/>
            <person name="Alvarado L."/>
            <person name="Chapman S.B."/>
            <person name="Gainer-Dewar J."/>
            <person name="Goldberg J."/>
            <person name="Griggs A."/>
            <person name="Gujja S."/>
            <person name="Hansen M."/>
            <person name="Howarth C."/>
            <person name="Imamovic A."/>
            <person name="Ireland A."/>
            <person name="Larimer J."/>
            <person name="McCowan C."/>
            <person name="Murphy C."/>
            <person name="Pearson M."/>
            <person name="Poon T.W."/>
            <person name="Priest M."/>
            <person name="Roberts A."/>
            <person name="Saif S."/>
            <person name="Shea T."/>
            <person name="Sykes S."/>
            <person name="Wortman J."/>
            <person name="Nusbaum C."/>
            <person name="Birren B."/>
        </authorList>
    </citation>
    <scope>NUCLEOTIDE SEQUENCE [LARGE SCALE GENOMIC DNA]</scope>
    <source>
        <strain evidence="1">APO3</strain>
    </source>
</reference>